<sequence>MALGILALNPHRVLLCSHPAVRLTVTRLIIFIVRVASRGDDEHVGLVWRPEAHPPGHAPQRRPADGGHALVHGRRRVGAPGAVVVGEVAVVQIHRAHLRGAAPRRRPRFRPPARRRVQDLLQGQVPRRRSRGREALAPAVALALQAARHHPVQDHFEMAGGAARYQHVYKGMAKRACMWKWISLGNYDGRLYKLG</sequence>
<evidence type="ECO:0000313" key="1">
    <source>
        <dbReference type="EMBL" id="KAG2584864.1"/>
    </source>
</evidence>
<gene>
    <name evidence="1" type="ORF">PVAP13_6KG302818</name>
</gene>
<keyword evidence="2" id="KW-1185">Reference proteome</keyword>
<dbReference type="EMBL" id="CM029047">
    <property type="protein sequence ID" value="KAG2584864.1"/>
    <property type="molecule type" value="Genomic_DNA"/>
</dbReference>
<name>A0A8T0RHG6_PANVG</name>
<evidence type="ECO:0000313" key="2">
    <source>
        <dbReference type="Proteomes" id="UP000823388"/>
    </source>
</evidence>
<protein>
    <submittedName>
        <fullName evidence="1">Uncharacterized protein</fullName>
    </submittedName>
</protein>
<organism evidence="1 2">
    <name type="scientific">Panicum virgatum</name>
    <name type="common">Blackwell switchgrass</name>
    <dbReference type="NCBI Taxonomy" id="38727"/>
    <lineage>
        <taxon>Eukaryota</taxon>
        <taxon>Viridiplantae</taxon>
        <taxon>Streptophyta</taxon>
        <taxon>Embryophyta</taxon>
        <taxon>Tracheophyta</taxon>
        <taxon>Spermatophyta</taxon>
        <taxon>Magnoliopsida</taxon>
        <taxon>Liliopsida</taxon>
        <taxon>Poales</taxon>
        <taxon>Poaceae</taxon>
        <taxon>PACMAD clade</taxon>
        <taxon>Panicoideae</taxon>
        <taxon>Panicodae</taxon>
        <taxon>Paniceae</taxon>
        <taxon>Panicinae</taxon>
        <taxon>Panicum</taxon>
        <taxon>Panicum sect. Hiantes</taxon>
    </lineage>
</organism>
<dbReference type="AlphaFoldDB" id="A0A8T0RHG6"/>
<proteinExistence type="predicted"/>
<accession>A0A8T0RHG6</accession>
<dbReference type="Proteomes" id="UP000823388">
    <property type="component" value="Chromosome 6K"/>
</dbReference>
<reference evidence="1" key="1">
    <citation type="submission" date="2020-05" db="EMBL/GenBank/DDBJ databases">
        <title>WGS assembly of Panicum virgatum.</title>
        <authorList>
            <person name="Lovell J.T."/>
            <person name="Jenkins J."/>
            <person name="Shu S."/>
            <person name="Juenger T.E."/>
            <person name="Schmutz J."/>
        </authorList>
    </citation>
    <scope>NUCLEOTIDE SEQUENCE</scope>
    <source>
        <strain evidence="1">AP13</strain>
    </source>
</reference>
<comment type="caution">
    <text evidence="1">The sequence shown here is derived from an EMBL/GenBank/DDBJ whole genome shotgun (WGS) entry which is preliminary data.</text>
</comment>